<feature type="transmembrane region" description="Helical" evidence="7">
    <location>
        <begin position="195"/>
        <end position="218"/>
    </location>
</feature>
<dbReference type="OrthoDB" id="6612291at2759"/>
<dbReference type="GO" id="GO:0016020">
    <property type="term" value="C:membrane"/>
    <property type="evidence" value="ECO:0007669"/>
    <property type="project" value="UniProtKB-SubCell"/>
</dbReference>
<evidence type="ECO:0000256" key="1">
    <source>
        <dbReference type="ARBA" id="ARBA00004141"/>
    </source>
</evidence>
<dbReference type="PROSITE" id="PS00217">
    <property type="entry name" value="SUGAR_TRANSPORT_2"/>
    <property type="match status" value="1"/>
</dbReference>
<keyword evidence="3 7" id="KW-0812">Transmembrane</keyword>
<evidence type="ECO:0000256" key="6">
    <source>
        <dbReference type="SAM" id="MobiDB-lite"/>
    </source>
</evidence>
<proteinExistence type="inferred from homology"/>
<dbReference type="EMBL" id="ML976980">
    <property type="protein sequence ID" value="KAF1961924.1"/>
    <property type="molecule type" value="Genomic_DNA"/>
</dbReference>
<feature type="transmembrane region" description="Helical" evidence="7">
    <location>
        <begin position="93"/>
        <end position="117"/>
    </location>
</feature>
<feature type="transmembrane region" description="Helical" evidence="7">
    <location>
        <begin position="51"/>
        <end position="73"/>
    </location>
</feature>
<feature type="domain" description="Major facilitator superfamily (MFS) profile" evidence="8">
    <location>
        <begin position="54"/>
        <end position="497"/>
    </location>
</feature>
<keyword evidence="10" id="KW-1185">Reference proteome</keyword>
<feature type="transmembrane region" description="Helical" evidence="7">
    <location>
        <begin position="442"/>
        <end position="463"/>
    </location>
</feature>
<dbReference type="PROSITE" id="PS50850">
    <property type="entry name" value="MFS"/>
    <property type="match status" value="1"/>
</dbReference>
<evidence type="ECO:0000313" key="10">
    <source>
        <dbReference type="Proteomes" id="UP000800035"/>
    </source>
</evidence>
<accession>A0A6A5UB44</accession>
<evidence type="ECO:0000256" key="3">
    <source>
        <dbReference type="ARBA" id="ARBA00022692"/>
    </source>
</evidence>
<evidence type="ECO:0000256" key="4">
    <source>
        <dbReference type="ARBA" id="ARBA00022989"/>
    </source>
</evidence>
<dbReference type="InterPro" id="IPR020846">
    <property type="entry name" value="MFS_dom"/>
</dbReference>
<evidence type="ECO:0000313" key="9">
    <source>
        <dbReference type="EMBL" id="KAF1961924.1"/>
    </source>
</evidence>
<feature type="region of interest" description="Disordered" evidence="6">
    <location>
        <begin position="16"/>
        <end position="36"/>
    </location>
</feature>
<evidence type="ECO:0000259" key="8">
    <source>
        <dbReference type="PROSITE" id="PS50850"/>
    </source>
</evidence>
<sequence>MAVSIKSEKLVYEVNEKERDGVSGASTDDTSSQASDDNRTLWENAKKYRKIVYVTFSLTSAILLYGYDNVIVATVAGMPEFQRDFGYKVKGKWILPATWLAVWLAASPLGAMLGAMLGGWVQDRIGRRLSLASSSFLSAIGVAVMFVSYIPTSPTSRRALFLVGKLLQGIAIGTNITAAQTYLSEILPPVLRASGMAFFPVFTCLGQLTGALVIYGSLDKKRGYVTAFGSQWPFSFLPIIVAFLIPESPAWYIRKGRHDQAFAAQARLEPLATDTKATIEKLTADIKHEEETAATTSLAQCFNKQNLRRTLIVLWVQSFQAIWGLPLLSKASYFLQVVGMSADKSIIFLIMGIVLGLLGNGVGIWMVARIGRRKLVLSTLSVAAGLWLSMGIANCFTAKAVVWFSAAAMMATVTICGLGVWPAGYAIASETSSLRLRARTQGLGWTVNAFSMAVSGIVLPYMYNPDAGNLRGKVAFVFAATCLVGVGVSWAVVPEMKGRSVAEVDRMFELGVAARGFEGWRGVVDGEVVVVESGSERDGVLGGGEEKL</sequence>
<feature type="transmembrane region" description="Helical" evidence="7">
    <location>
        <begin position="129"/>
        <end position="150"/>
    </location>
</feature>
<dbReference type="PANTHER" id="PTHR48022:SF41">
    <property type="entry name" value="MAJOR FACILITATOR SUPERFAMILY (MFS) PROFILE DOMAIN-CONTAINING PROTEIN"/>
    <property type="match status" value="1"/>
</dbReference>
<keyword evidence="5 7" id="KW-0472">Membrane</keyword>
<comment type="similarity">
    <text evidence="2">Belongs to the major facilitator superfamily. Sugar transporter (TC 2.A.1.1) family.</text>
</comment>
<feature type="transmembrane region" description="Helical" evidence="7">
    <location>
        <begin position="346"/>
        <end position="368"/>
    </location>
</feature>
<dbReference type="GO" id="GO:0005351">
    <property type="term" value="F:carbohydrate:proton symporter activity"/>
    <property type="evidence" value="ECO:0007669"/>
    <property type="project" value="TreeGrafter"/>
</dbReference>
<dbReference type="InterPro" id="IPR050360">
    <property type="entry name" value="MFS_Sugar_Transporters"/>
</dbReference>
<name>A0A6A5UB44_9PLEO</name>
<feature type="transmembrane region" description="Helical" evidence="7">
    <location>
        <begin position="224"/>
        <end position="245"/>
    </location>
</feature>
<gene>
    <name evidence="9" type="ORF">CC80DRAFT_401009</name>
</gene>
<dbReference type="SUPFAM" id="SSF103473">
    <property type="entry name" value="MFS general substrate transporter"/>
    <property type="match status" value="1"/>
</dbReference>
<dbReference type="Proteomes" id="UP000800035">
    <property type="component" value="Unassembled WGS sequence"/>
</dbReference>
<feature type="transmembrane region" description="Helical" evidence="7">
    <location>
        <begin position="400"/>
        <end position="421"/>
    </location>
</feature>
<dbReference type="FunFam" id="1.20.1250.20:FF:000078">
    <property type="entry name" value="MFS maltose transporter, putative"/>
    <property type="match status" value="1"/>
</dbReference>
<reference evidence="9" key="1">
    <citation type="journal article" date="2020" name="Stud. Mycol.">
        <title>101 Dothideomycetes genomes: a test case for predicting lifestyles and emergence of pathogens.</title>
        <authorList>
            <person name="Haridas S."/>
            <person name="Albert R."/>
            <person name="Binder M."/>
            <person name="Bloem J."/>
            <person name="Labutti K."/>
            <person name="Salamov A."/>
            <person name="Andreopoulos B."/>
            <person name="Baker S."/>
            <person name="Barry K."/>
            <person name="Bills G."/>
            <person name="Bluhm B."/>
            <person name="Cannon C."/>
            <person name="Castanera R."/>
            <person name="Culley D."/>
            <person name="Daum C."/>
            <person name="Ezra D."/>
            <person name="Gonzalez J."/>
            <person name="Henrissat B."/>
            <person name="Kuo A."/>
            <person name="Liang C."/>
            <person name="Lipzen A."/>
            <person name="Lutzoni F."/>
            <person name="Magnuson J."/>
            <person name="Mondo S."/>
            <person name="Nolan M."/>
            <person name="Ohm R."/>
            <person name="Pangilinan J."/>
            <person name="Park H.-J."/>
            <person name="Ramirez L."/>
            <person name="Alfaro M."/>
            <person name="Sun H."/>
            <person name="Tritt A."/>
            <person name="Yoshinaga Y."/>
            <person name="Zwiers L.-H."/>
            <person name="Turgeon B."/>
            <person name="Goodwin S."/>
            <person name="Spatafora J."/>
            <person name="Crous P."/>
            <person name="Grigoriev I."/>
        </authorList>
    </citation>
    <scope>NUCLEOTIDE SEQUENCE</scope>
    <source>
        <strain evidence="9">CBS 675.92</strain>
    </source>
</reference>
<dbReference type="InterPro" id="IPR005829">
    <property type="entry name" value="Sugar_transporter_CS"/>
</dbReference>
<dbReference type="Pfam" id="PF00083">
    <property type="entry name" value="Sugar_tr"/>
    <property type="match status" value="1"/>
</dbReference>
<feature type="compositionally biased region" description="Low complexity" evidence="6">
    <location>
        <begin position="25"/>
        <end position="35"/>
    </location>
</feature>
<evidence type="ECO:0000256" key="2">
    <source>
        <dbReference type="ARBA" id="ARBA00010992"/>
    </source>
</evidence>
<dbReference type="PANTHER" id="PTHR48022">
    <property type="entry name" value="PLASTIDIC GLUCOSE TRANSPORTER 4"/>
    <property type="match status" value="1"/>
</dbReference>
<dbReference type="InterPro" id="IPR036259">
    <property type="entry name" value="MFS_trans_sf"/>
</dbReference>
<feature type="transmembrane region" description="Helical" evidence="7">
    <location>
        <begin position="475"/>
        <end position="493"/>
    </location>
</feature>
<evidence type="ECO:0000256" key="5">
    <source>
        <dbReference type="ARBA" id="ARBA00023136"/>
    </source>
</evidence>
<keyword evidence="4 7" id="KW-1133">Transmembrane helix</keyword>
<comment type="subcellular location">
    <subcellularLocation>
        <location evidence="1">Membrane</location>
        <topology evidence="1">Multi-pass membrane protein</topology>
    </subcellularLocation>
</comment>
<feature type="transmembrane region" description="Helical" evidence="7">
    <location>
        <begin position="375"/>
        <end position="394"/>
    </location>
</feature>
<organism evidence="9 10">
    <name type="scientific">Byssothecium circinans</name>
    <dbReference type="NCBI Taxonomy" id="147558"/>
    <lineage>
        <taxon>Eukaryota</taxon>
        <taxon>Fungi</taxon>
        <taxon>Dikarya</taxon>
        <taxon>Ascomycota</taxon>
        <taxon>Pezizomycotina</taxon>
        <taxon>Dothideomycetes</taxon>
        <taxon>Pleosporomycetidae</taxon>
        <taxon>Pleosporales</taxon>
        <taxon>Massarineae</taxon>
        <taxon>Massarinaceae</taxon>
        <taxon>Byssothecium</taxon>
    </lineage>
</organism>
<evidence type="ECO:0000256" key="7">
    <source>
        <dbReference type="SAM" id="Phobius"/>
    </source>
</evidence>
<dbReference type="Gene3D" id="1.20.1250.20">
    <property type="entry name" value="MFS general substrate transporter like domains"/>
    <property type="match status" value="1"/>
</dbReference>
<dbReference type="AlphaFoldDB" id="A0A6A5UB44"/>
<protein>
    <submittedName>
        <fullName evidence="9">MFS general substrate transporter</fullName>
    </submittedName>
</protein>
<dbReference type="InterPro" id="IPR005828">
    <property type="entry name" value="MFS_sugar_transport-like"/>
</dbReference>